<evidence type="ECO:0000313" key="3">
    <source>
        <dbReference type="Proteomes" id="UP001163687"/>
    </source>
</evidence>
<name>A0AA35G5W7_9FIRM</name>
<dbReference type="KEGG" id="cmic:caldi_13610"/>
<keyword evidence="1" id="KW-0812">Transmembrane</keyword>
<feature type="transmembrane region" description="Helical" evidence="1">
    <location>
        <begin position="20"/>
        <end position="48"/>
    </location>
</feature>
<protein>
    <submittedName>
        <fullName evidence="2">Uncharacterized protein</fullName>
    </submittedName>
</protein>
<keyword evidence="1" id="KW-0472">Membrane</keyword>
<reference evidence="2" key="1">
    <citation type="submission" date="2022-03" db="EMBL/GenBank/DDBJ databases">
        <title>Complete genome sequence of Caldinitratiruptor microaerophilus.</title>
        <authorList>
            <person name="Mukaiyama R."/>
            <person name="Nishiyama T."/>
            <person name="Ueda K."/>
        </authorList>
    </citation>
    <scope>NUCLEOTIDE SEQUENCE</scope>
    <source>
        <strain evidence="2">JCM 16183</strain>
    </source>
</reference>
<evidence type="ECO:0000313" key="2">
    <source>
        <dbReference type="EMBL" id="BDG60271.1"/>
    </source>
</evidence>
<accession>A0AA35G5W7</accession>
<evidence type="ECO:0000256" key="1">
    <source>
        <dbReference type="SAM" id="Phobius"/>
    </source>
</evidence>
<dbReference type="Proteomes" id="UP001163687">
    <property type="component" value="Chromosome"/>
</dbReference>
<sequence length="58" mass="5702">MSFDASPLVSGLGPKVAESLASLAPILLIPAGLIVAVAIGSILLSFLGRVRSGAAKGK</sequence>
<organism evidence="2 3">
    <name type="scientific">Caldinitratiruptor microaerophilus</name>
    <dbReference type="NCBI Taxonomy" id="671077"/>
    <lineage>
        <taxon>Bacteria</taxon>
        <taxon>Bacillati</taxon>
        <taxon>Bacillota</taxon>
        <taxon>Clostridia</taxon>
        <taxon>Eubacteriales</taxon>
        <taxon>Symbiobacteriaceae</taxon>
        <taxon>Caldinitratiruptor</taxon>
    </lineage>
</organism>
<dbReference type="AlphaFoldDB" id="A0AA35G5W7"/>
<keyword evidence="1" id="KW-1133">Transmembrane helix</keyword>
<keyword evidence="3" id="KW-1185">Reference proteome</keyword>
<dbReference type="EMBL" id="AP025628">
    <property type="protein sequence ID" value="BDG60271.1"/>
    <property type="molecule type" value="Genomic_DNA"/>
</dbReference>
<proteinExistence type="predicted"/>
<gene>
    <name evidence="2" type="ORF">caldi_13610</name>
</gene>
<dbReference type="RefSeq" id="WP_264844338.1">
    <property type="nucleotide sequence ID" value="NZ_AP025628.1"/>
</dbReference>